<gene>
    <name evidence="2" type="ORF">BaOVIS_017400</name>
</gene>
<sequence>MPNICGGQESRITDTFIRRLPIFKGLSYDSVERRWCVKVPSELCPLGETLYFSDSRSDIFNTWLSALYHWGRLIVCHVRNGGDGCPCGVCRNPPEETKDGIKISAFDFSETCAEGIYASSIVPSARYTSSSDCTASCCTNLPSCGCLSYPVVCMTPDSIQDSGHQVEIDETIGSIFTTNNGLVNFLSCKADAPSTIGSLGSFGTSGRRAFAGTNTIGHGGLGTTSAINGQTDGVQKRRVAYVYRLPVKSQAAGPCSGDSLIVNQDSASVNDRRCYSSSMETSRKTCSYKHTSRKTGNVGSRILASMATPSSADILNDISGNRRQKPVQTLHMLQSIGGKYVPVRHLHEDENTRCTYVLDELHKYAKTEEPQHYNADGNDIDFYVLRNGDKNPRNMDKLVPGDSRPHLTSISHMDHLDKSRSEFLEDALYTLDHATVSKFDHVHKQYDMSLSSRDLGVASVSSSAVSSLHSAESKSHDTAYQYSENRDNLSRPLGNSDFDSYDSSMMTDDESSGGRCHKSRRTLHKSRSNPPCSANEIADMLRPWHREVFWVPSISRWRTSFNDEFGLRHTKTFTPSVFGGVKEAYEAAVEYKITVERICRATGISEEKRLTLKRNAELTLKRKRLPRNNNPDSDVSPSVCPASDGSPPVAPSGNAELDGILDKQPLEEDSQPSETNHRATTVDILSSQIPNDLYICGD</sequence>
<feature type="region of interest" description="Disordered" evidence="1">
    <location>
        <begin position="621"/>
        <end position="680"/>
    </location>
</feature>
<evidence type="ECO:0000256" key="1">
    <source>
        <dbReference type="SAM" id="MobiDB-lite"/>
    </source>
</evidence>
<feature type="compositionally biased region" description="Basic residues" evidence="1">
    <location>
        <begin position="515"/>
        <end position="527"/>
    </location>
</feature>
<accession>A0A9W5TBJ2</accession>
<name>A0A9W5TBJ2_BABOV</name>
<organism evidence="2 3">
    <name type="scientific">Babesia ovis</name>
    <dbReference type="NCBI Taxonomy" id="5869"/>
    <lineage>
        <taxon>Eukaryota</taxon>
        <taxon>Sar</taxon>
        <taxon>Alveolata</taxon>
        <taxon>Apicomplexa</taxon>
        <taxon>Aconoidasida</taxon>
        <taxon>Piroplasmida</taxon>
        <taxon>Babesiidae</taxon>
        <taxon>Babesia</taxon>
    </lineage>
</organism>
<proteinExistence type="predicted"/>
<protein>
    <submittedName>
        <fullName evidence="2">AP2 domain transcription factor AP2XII-5, putative</fullName>
    </submittedName>
</protein>
<evidence type="ECO:0000313" key="2">
    <source>
        <dbReference type="EMBL" id="GFE54336.1"/>
    </source>
</evidence>
<dbReference type="EMBL" id="BLIY01000015">
    <property type="protein sequence ID" value="GFE54336.1"/>
    <property type="molecule type" value="Genomic_DNA"/>
</dbReference>
<evidence type="ECO:0000313" key="3">
    <source>
        <dbReference type="Proteomes" id="UP001057455"/>
    </source>
</evidence>
<reference evidence="2" key="1">
    <citation type="submission" date="2019-12" db="EMBL/GenBank/DDBJ databases">
        <title>Genome sequence of Babesia ovis.</title>
        <authorList>
            <person name="Yamagishi J."/>
            <person name="Sevinc F."/>
            <person name="Xuan X."/>
        </authorList>
    </citation>
    <scope>NUCLEOTIDE SEQUENCE</scope>
    <source>
        <strain evidence="2">Selcuk</strain>
    </source>
</reference>
<dbReference type="OrthoDB" id="365596at2759"/>
<feature type="region of interest" description="Disordered" evidence="1">
    <location>
        <begin position="468"/>
        <end position="531"/>
    </location>
</feature>
<dbReference type="Proteomes" id="UP001057455">
    <property type="component" value="Unassembled WGS sequence"/>
</dbReference>
<dbReference type="AlphaFoldDB" id="A0A9W5TBJ2"/>
<comment type="caution">
    <text evidence="2">The sequence shown here is derived from an EMBL/GenBank/DDBJ whole genome shotgun (WGS) entry which is preliminary data.</text>
</comment>
<feature type="compositionally biased region" description="Polar residues" evidence="1">
    <location>
        <begin position="497"/>
        <end position="506"/>
    </location>
</feature>
<keyword evidence="3" id="KW-1185">Reference proteome</keyword>
<feature type="compositionally biased region" description="Polar residues" evidence="1">
    <location>
        <begin position="627"/>
        <end position="636"/>
    </location>
</feature>